<dbReference type="EMBL" id="LT598483">
    <property type="protein sequence ID" value="SCU77835.1"/>
    <property type="molecule type" value="Genomic_DNA"/>
</dbReference>
<reference evidence="3" key="1">
    <citation type="submission" date="2016-03" db="EMBL/GenBank/DDBJ databases">
        <authorList>
            <person name="Devillers Hugo."/>
        </authorList>
    </citation>
    <scope>NUCLEOTIDE SEQUENCE [LARGE SCALE GENOMIC DNA]</scope>
</reference>
<feature type="transmembrane region" description="Helical" evidence="1">
    <location>
        <begin position="289"/>
        <end position="310"/>
    </location>
</feature>
<dbReference type="Proteomes" id="UP000191144">
    <property type="component" value="Chromosome A"/>
</dbReference>
<gene>
    <name evidence="2" type="ORF">LAME_0A02388G</name>
</gene>
<dbReference type="AlphaFoldDB" id="A0A1G4IMG0"/>
<keyword evidence="3" id="KW-1185">Reference proteome</keyword>
<name>A0A1G4IMG0_9SACH</name>
<accession>A0A1G4IMG0</accession>
<feature type="transmembrane region" description="Helical" evidence="1">
    <location>
        <begin position="392"/>
        <end position="416"/>
    </location>
</feature>
<dbReference type="OrthoDB" id="4036011at2759"/>
<keyword evidence="1" id="KW-0812">Transmembrane</keyword>
<evidence type="ECO:0000313" key="2">
    <source>
        <dbReference type="EMBL" id="SCU77835.1"/>
    </source>
</evidence>
<feature type="transmembrane region" description="Helical" evidence="1">
    <location>
        <begin position="564"/>
        <end position="588"/>
    </location>
</feature>
<proteinExistence type="predicted"/>
<protein>
    <submittedName>
        <fullName evidence="2">LAME_0A02388g1_1</fullName>
    </submittedName>
</protein>
<keyword evidence="1" id="KW-1133">Transmembrane helix</keyword>
<sequence>MRDSVQLFPALRYRLFNCIFNPCILLPHAIFLITIWLMVSQAVPPQDTPTSSTNTAIITTISTVTATPMTTLISTTIEAAVTTDSYSPITTQHVENLINSFLDAKANDTAQVLSGVLQGYVTNIDSLVAGWNDSIHTQAYIWEQHYSSLQQYNKSIFSNLQTQSQVIDSSVQYLTSNGLLVTTGSTPGTLDGLKLNTSFLENIFDNVSASLHELRNGYLYYPTNVSLNSISRSQVKIWLGNDLSVQASQRELIKSLQKAVNSTGANTIVKRQEQITGKKMNAKQKAFKLSVILAATYIVGVILLMCLEYLSYRIEMAHFHQATEQLIIEAGESLRDLDDERYRLMAHRHIQEILLPYSHFTKHPKSCTVDEVVVSTVERMTKSEKTFKFRKLSVFIHWWLASHGVTMWIFLLTFAIEGHVLWTFLEPGENTSHALRKRDTLASTIDTQYDTVLPLCTTFESVVNAELYATVQNHFWNAQNGTVASVFDKVYEELNRTQENLLFSVMPKPTALEHIDFEFANFSSFLASRLSTYFPQTADTGYKNLHKRNSAESRASKITACRAVYYKIVYTLLGTIVYHHLCGFALAFRQTKNPVITRTQTGVQHRNQRKY</sequence>
<organism evidence="2 3">
    <name type="scientific">Lachancea meyersii CBS 8951</name>
    <dbReference type="NCBI Taxonomy" id="1266667"/>
    <lineage>
        <taxon>Eukaryota</taxon>
        <taxon>Fungi</taxon>
        <taxon>Dikarya</taxon>
        <taxon>Ascomycota</taxon>
        <taxon>Saccharomycotina</taxon>
        <taxon>Saccharomycetes</taxon>
        <taxon>Saccharomycetales</taxon>
        <taxon>Saccharomycetaceae</taxon>
        <taxon>Lachancea</taxon>
    </lineage>
</organism>
<keyword evidence="1" id="KW-0472">Membrane</keyword>
<feature type="transmembrane region" description="Helical" evidence="1">
    <location>
        <begin position="20"/>
        <end position="39"/>
    </location>
</feature>
<evidence type="ECO:0000256" key="1">
    <source>
        <dbReference type="SAM" id="Phobius"/>
    </source>
</evidence>
<evidence type="ECO:0000313" key="3">
    <source>
        <dbReference type="Proteomes" id="UP000191144"/>
    </source>
</evidence>